<name>A0A3P7E3Q7_WUCBA</name>
<dbReference type="InterPro" id="IPR051507">
    <property type="entry name" value="PcG_RING_finger"/>
</dbReference>
<evidence type="ECO:0000313" key="5">
    <source>
        <dbReference type="Proteomes" id="UP000270924"/>
    </source>
</evidence>
<dbReference type="Gene3D" id="3.10.20.90">
    <property type="entry name" value="Phosphatidylinositol 3-kinase Catalytic Subunit, Chain A, domain 1"/>
    <property type="match status" value="1"/>
</dbReference>
<protein>
    <submittedName>
        <fullName evidence="4">Uncharacterized protein</fullName>
    </submittedName>
</protein>
<gene>
    <name evidence="4" type="ORF">WBA_LOCUS4180</name>
</gene>
<dbReference type="AlphaFoldDB" id="A0A3P7E3Q7"/>
<keyword evidence="2" id="KW-0539">Nucleus</keyword>
<evidence type="ECO:0000313" key="4">
    <source>
        <dbReference type="EMBL" id="VDM10794.1"/>
    </source>
</evidence>
<dbReference type="GO" id="GO:0005634">
    <property type="term" value="C:nucleus"/>
    <property type="evidence" value="ECO:0007669"/>
    <property type="project" value="UniProtKB-SubCell"/>
</dbReference>
<feature type="compositionally biased region" description="Basic and acidic residues" evidence="3">
    <location>
        <begin position="30"/>
        <end position="42"/>
    </location>
</feature>
<feature type="region of interest" description="Disordered" evidence="3">
    <location>
        <begin position="30"/>
        <end position="63"/>
    </location>
</feature>
<evidence type="ECO:0000256" key="2">
    <source>
        <dbReference type="ARBA" id="ARBA00023242"/>
    </source>
</evidence>
<comment type="subcellular location">
    <subcellularLocation>
        <location evidence="1">Nucleus</location>
    </subcellularLocation>
</comment>
<dbReference type="Proteomes" id="UP000270924">
    <property type="component" value="Unassembled WGS sequence"/>
</dbReference>
<reference evidence="4 5" key="1">
    <citation type="submission" date="2018-11" db="EMBL/GenBank/DDBJ databases">
        <authorList>
            <consortium name="Pathogen Informatics"/>
        </authorList>
    </citation>
    <scope>NUCLEOTIDE SEQUENCE [LARGE SCALE GENOMIC DNA]</scope>
</reference>
<dbReference type="EMBL" id="UYWW01001640">
    <property type="protein sequence ID" value="VDM10794.1"/>
    <property type="molecule type" value="Genomic_DNA"/>
</dbReference>
<organism evidence="4 5">
    <name type="scientific">Wuchereria bancrofti</name>
    <dbReference type="NCBI Taxonomy" id="6293"/>
    <lineage>
        <taxon>Eukaryota</taxon>
        <taxon>Metazoa</taxon>
        <taxon>Ecdysozoa</taxon>
        <taxon>Nematoda</taxon>
        <taxon>Chromadorea</taxon>
        <taxon>Rhabditida</taxon>
        <taxon>Spirurina</taxon>
        <taxon>Spiruromorpha</taxon>
        <taxon>Filarioidea</taxon>
        <taxon>Onchocercidae</taxon>
        <taxon>Wuchereria</taxon>
    </lineage>
</organism>
<dbReference type="OrthoDB" id="1305878at2759"/>
<keyword evidence="5" id="KW-1185">Reference proteome</keyword>
<evidence type="ECO:0000256" key="3">
    <source>
        <dbReference type="SAM" id="MobiDB-lite"/>
    </source>
</evidence>
<proteinExistence type="predicted"/>
<dbReference type="InParanoid" id="A0A3P7E3Q7"/>
<sequence>MQELVYKLVPGVQIREEENQNAFLRTVKIEPGENGSPEKLEIDENTVDSSSETRECSGDLMGKHHRSDEQVAVELCTDKLSKFSDIEMPYLRLSVEMATVNMIKQCLAITLFRDINQCNDLDIFCNNELMGRDYSMKFIEKTRCRNKPKDTPIKFEVVINIKEKLKWFYVAIYGTVKTSGPLEKFKEGLSLFWWLVRIILHEMALSSTSSIPGVIQGSVLWISALRLVVQKKKIIIRADDYNIRGTDQYS</sequence>
<dbReference type="PANTHER" id="PTHR45893">
    <property type="entry name" value="POLYCOMB GROUP RING FINGER PROTEIN"/>
    <property type="match status" value="1"/>
</dbReference>
<evidence type="ECO:0000256" key="1">
    <source>
        <dbReference type="ARBA" id="ARBA00004123"/>
    </source>
</evidence>
<accession>A0A3P7E3Q7</accession>